<dbReference type="GO" id="GO:0016740">
    <property type="term" value="F:transferase activity"/>
    <property type="evidence" value="ECO:0007669"/>
    <property type="project" value="UniProtKB-KW"/>
</dbReference>
<keyword evidence="4" id="KW-1185">Reference proteome</keyword>
<dbReference type="InterPro" id="IPR004701">
    <property type="entry name" value="PTS_EIIA_man-typ"/>
</dbReference>
<dbReference type="SUPFAM" id="SSF53062">
    <property type="entry name" value="PTS system fructose IIA component-like"/>
    <property type="match status" value="1"/>
</dbReference>
<dbReference type="Gene3D" id="3.40.50.510">
    <property type="entry name" value="Phosphotransferase system, mannose-type IIA component"/>
    <property type="match status" value="1"/>
</dbReference>
<evidence type="ECO:0000313" key="3">
    <source>
        <dbReference type="EMBL" id="AYE37254.1"/>
    </source>
</evidence>
<dbReference type="Proteomes" id="UP000267208">
    <property type="component" value="Chromosome"/>
</dbReference>
<evidence type="ECO:0000313" key="4">
    <source>
        <dbReference type="Proteomes" id="UP000267208"/>
    </source>
</evidence>
<dbReference type="KEGG" id="lzh:D1B17_00690"/>
<dbReference type="PROSITE" id="PS51096">
    <property type="entry name" value="PTS_EIIA_TYPE_4"/>
    <property type="match status" value="1"/>
</dbReference>
<evidence type="ECO:0000259" key="2">
    <source>
        <dbReference type="PROSITE" id="PS51096"/>
    </source>
</evidence>
<proteinExistence type="predicted"/>
<keyword evidence="1" id="KW-0808">Transferase</keyword>
<sequence length="152" mass="16688">MKYSVGIIGHGNYPEGIKSALTLLSGAGDDITCFNLNEQTTHEQFKKDVTNFLNTNESAIIFADLTGGAPFQTIAQVILESAKENQYIISGISMNAIFDLYLKNSMDQLNKDNIEDQINHVIEVSIPMMQYLPSSKMVADADTNESSDEGCI</sequence>
<dbReference type="PANTHER" id="PTHR33799">
    <property type="entry name" value="PTS PERMEASE-RELATED-RELATED"/>
    <property type="match status" value="1"/>
</dbReference>
<dbReference type="PANTHER" id="PTHR33799:SF1">
    <property type="entry name" value="PTS SYSTEM MANNOSE-SPECIFIC EIIAB COMPONENT-RELATED"/>
    <property type="match status" value="1"/>
</dbReference>
<dbReference type="InterPro" id="IPR036662">
    <property type="entry name" value="PTS_EIIA_man-typ_sf"/>
</dbReference>
<dbReference type="Pfam" id="PF03610">
    <property type="entry name" value="EIIA-man"/>
    <property type="match status" value="1"/>
</dbReference>
<dbReference type="GO" id="GO:0016020">
    <property type="term" value="C:membrane"/>
    <property type="evidence" value="ECO:0007669"/>
    <property type="project" value="InterPro"/>
</dbReference>
<feature type="domain" description="PTS EIIA type-4" evidence="2">
    <location>
        <begin position="2"/>
        <end position="129"/>
    </location>
</feature>
<dbReference type="EMBL" id="CP031933">
    <property type="protein sequence ID" value="AYE37254.1"/>
    <property type="molecule type" value="Genomic_DNA"/>
</dbReference>
<gene>
    <name evidence="3" type="ORF">D1B17_00690</name>
</gene>
<reference evidence="4" key="1">
    <citation type="submission" date="2018-08" db="EMBL/GenBank/DDBJ databases">
        <title>Genome of Lactobacillus sp. HBUAS52074.</title>
        <authorList>
            <person name="Guo Z."/>
            <person name="Zhang Z.D."/>
        </authorList>
    </citation>
    <scope>NUCLEOTIDE SEQUENCE [LARGE SCALE GENOMIC DNA]</scope>
    <source>
        <strain evidence="4">HBUAS52074</strain>
    </source>
</reference>
<dbReference type="OrthoDB" id="2291049at2"/>
<evidence type="ECO:0000256" key="1">
    <source>
        <dbReference type="ARBA" id="ARBA00022679"/>
    </source>
</evidence>
<dbReference type="InterPro" id="IPR051471">
    <property type="entry name" value="Bacterial_PTS_sugar_comp"/>
</dbReference>
<dbReference type="GO" id="GO:0009401">
    <property type="term" value="P:phosphoenolpyruvate-dependent sugar phosphotransferase system"/>
    <property type="evidence" value="ECO:0007669"/>
    <property type="project" value="InterPro"/>
</dbReference>
<organism evidence="3 4">
    <name type="scientific">Companilactobacillus zhachilii</name>
    <dbReference type="NCBI Taxonomy" id="2304606"/>
    <lineage>
        <taxon>Bacteria</taxon>
        <taxon>Bacillati</taxon>
        <taxon>Bacillota</taxon>
        <taxon>Bacilli</taxon>
        <taxon>Lactobacillales</taxon>
        <taxon>Lactobacillaceae</taxon>
        <taxon>Companilactobacillus</taxon>
    </lineage>
</organism>
<protein>
    <submittedName>
        <fullName evidence="3">PTS fructose transporter subunit IIA</fullName>
    </submittedName>
</protein>
<accession>A0A386PP48</accession>
<name>A0A386PP48_9LACO</name>
<dbReference type="RefSeq" id="WP_120141477.1">
    <property type="nucleotide sequence ID" value="NZ_CP031933.2"/>
</dbReference>
<dbReference type="AlphaFoldDB" id="A0A386PP48"/>